<organism evidence="1 2">
    <name type="scientific">Lactococcus muris</name>
    <dbReference type="NCBI Taxonomy" id="2941330"/>
    <lineage>
        <taxon>Bacteria</taxon>
        <taxon>Bacillati</taxon>
        <taxon>Bacillota</taxon>
        <taxon>Bacilli</taxon>
        <taxon>Lactobacillales</taxon>
        <taxon>Streptococcaceae</taxon>
        <taxon>Lactococcus</taxon>
    </lineage>
</organism>
<evidence type="ECO:0000313" key="1">
    <source>
        <dbReference type="EMBL" id="MEY8537583.1"/>
    </source>
</evidence>
<comment type="caution">
    <text evidence="1">The sequence shown here is derived from an EMBL/GenBank/DDBJ whole genome shotgun (WGS) entry which is preliminary data.</text>
</comment>
<keyword evidence="2" id="KW-1185">Reference proteome</keyword>
<name>A0ABV4D9E7_9LACT</name>
<protein>
    <submittedName>
        <fullName evidence="1">Uncharacterized protein</fullName>
    </submittedName>
</protein>
<accession>A0ABV4D9E7</accession>
<gene>
    <name evidence="1" type="ORF">AALM99_03845</name>
</gene>
<sequence>MTHSDSITLLLDFKASDLVCPQENHFRLAFTKLIGKHEAQVFTATYQPKQMVYPTCGVISEKRKVRDYRINFLYYLFLNPFKALRA</sequence>
<dbReference type="Proteomes" id="UP001565242">
    <property type="component" value="Unassembled WGS sequence"/>
</dbReference>
<evidence type="ECO:0000313" key="2">
    <source>
        <dbReference type="Proteomes" id="UP001565242"/>
    </source>
</evidence>
<proteinExistence type="predicted"/>
<reference evidence="1 2" key="1">
    <citation type="submission" date="2024-03" db="EMBL/GenBank/DDBJ databases">
        <title>Mouse gut bacterial collection (mGBC) of GemPharmatech.</title>
        <authorList>
            <person name="He Y."/>
            <person name="Dong L."/>
            <person name="Wu D."/>
            <person name="Gao X."/>
            <person name="Lin Z."/>
        </authorList>
    </citation>
    <scope>NUCLEOTIDE SEQUENCE [LARGE SCALE GENOMIC DNA]</scope>
    <source>
        <strain evidence="1 2">20-218</strain>
    </source>
</reference>
<dbReference type="EMBL" id="JBCLSQ010000007">
    <property type="protein sequence ID" value="MEY8537583.1"/>
    <property type="molecule type" value="Genomic_DNA"/>
</dbReference>
<dbReference type="RefSeq" id="WP_369917927.1">
    <property type="nucleotide sequence ID" value="NZ_JBCLSQ010000007.1"/>
</dbReference>